<evidence type="ECO:0008006" key="3">
    <source>
        <dbReference type="Google" id="ProtNLM"/>
    </source>
</evidence>
<evidence type="ECO:0000313" key="2">
    <source>
        <dbReference type="Proteomes" id="UP000033047"/>
    </source>
</evidence>
<comment type="caution">
    <text evidence="1">The sequence shown here is derived from an EMBL/GenBank/DDBJ whole genome shotgun (WGS) entry which is preliminary data.</text>
</comment>
<proteinExistence type="predicted"/>
<dbReference type="EMBL" id="AQHV01000024">
    <property type="protein sequence ID" value="KKB48001.1"/>
    <property type="molecule type" value="Genomic_DNA"/>
</dbReference>
<name>A0A0F5IR25_9BACT</name>
<dbReference type="RefSeq" id="WP_046147421.1">
    <property type="nucleotide sequence ID" value="NZ_KQ033913.1"/>
</dbReference>
<dbReference type="AlphaFoldDB" id="A0A0F5IR25"/>
<dbReference type="Pfam" id="PF14054">
    <property type="entry name" value="DUF4249"/>
    <property type="match status" value="1"/>
</dbReference>
<reference evidence="1 2" key="1">
    <citation type="submission" date="2013-04" db="EMBL/GenBank/DDBJ databases">
        <title>The Genome Sequence of Parabacteroides goldsteinii DSM 19448.</title>
        <authorList>
            <consortium name="The Broad Institute Genomics Platform"/>
            <person name="Earl A."/>
            <person name="Ward D."/>
            <person name="Feldgarden M."/>
            <person name="Gevers D."/>
            <person name="Martens E."/>
            <person name="Sakamoto M."/>
            <person name="Benno Y."/>
            <person name="Song Y."/>
            <person name="Liu C."/>
            <person name="Lee J."/>
            <person name="Bolanos M."/>
            <person name="Vaisanen M.L."/>
            <person name="Finegold S.M."/>
            <person name="Walker B."/>
            <person name="Young S."/>
            <person name="Zeng Q."/>
            <person name="Gargeya S."/>
            <person name="Fitzgerald M."/>
            <person name="Haas B."/>
            <person name="Abouelleil A."/>
            <person name="Allen A.W."/>
            <person name="Alvarado L."/>
            <person name="Arachchi H.M."/>
            <person name="Berlin A.M."/>
            <person name="Chapman S.B."/>
            <person name="Gainer-Dewar J."/>
            <person name="Goldberg J."/>
            <person name="Griggs A."/>
            <person name="Gujja S."/>
            <person name="Hansen M."/>
            <person name="Howarth C."/>
            <person name="Imamovic A."/>
            <person name="Ireland A."/>
            <person name="Larimer J."/>
            <person name="McCowan C."/>
            <person name="Murphy C."/>
            <person name="Pearson M."/>
            <person name="Poon T.W."/>
            <person name="Priest M."/>
            <person name="Roberts A."/>
            <person name="Saif S."/>
            <person name="Shea T."/>
            <person name="Sisk P."/>
            <person name="Sykes S."/>
            <person name="Wortman J."/>
            <person name="Nusbaum C."/>
            <person name="Birren B."/>
        </authorList>
    </citation>
    <scope>NUCLEOTIDE SEQUENCE [LARGE SCALE GENOMIC DNA]</scope>
    <source>
        <strain evidence="1 2">DSM 19448</strain>
    </source>
</reference>
<evidence type="ECO:0000313" key="1">
    <source>
        <dbReference type="EMBL" id="KKB48001.1"/>
    </source>
</evidence>
<dbReference type="Proteomes" id="UP000033047">
    <property type="component" value="Unassembled WGS sequence"/>
</dbReference>
<protein>
    <recommendedName>
        <fullName evidence="3">DUF4249 domain-containing protein</fullName>
    </recommendedName>
</protein>
<dbReference type="PROSITE" id="PS51257">
    <property type="entry name" value="PROKAR_LIPOPROTEIN"/>
    <property type="match status" value="1"/>
</dbReference>
<dbReference type="STRING" id="927665.HMPREF1535_04417"/>
<sequence length="346" mass="39117">MKTKILLLSALSGFISILTSCYREIDVEKYRTTPKIVINCPISPDTVIRASITRTYFFSDLDNLEPEYNGWNGQTEISSIKLRNAKVELYINGTYKEDMKWQALDSVEEHQAPDTFFVSTVIPQAGDKVKLVATTPEYGSAWAEDVVPQRVPIEKIEVSCRKETGDPYSIQNNTPGNITYNNEYYAFQYYITFRDTPGKANYYQLWVEGDIQYIDPIFNSVNSTIDGTLGYDGVDGRGGRVFTDELIDGKEYTIQVKELIQAHYSVQDLKERSINLYSLSESYYQYLLSLEKISASTLSGSLSNIGLAEPLRVYTNVNNGTGILGACQRTNIKINLGDYIPKKEDK</sequence>
<dbReference type="InterPro" id="IPR025345">
    <property type="entry name" value="DUF4249"/>
</dbReference>
<dbReference type="PATRIC" id="fig|927665.4.peg.4535"/>
<dbReference type="HOGENOM" id="CLU_067543_0_0_10"/>
<gene>
    <name evidence="1" type="ORF">HMPREF1535_04417</name>
</gene>
<organism evidence="1 2">
    <name type="scientific">Parabacteroides goldsteinii DSM 19448 = WAL 12034</name>
    <dbReference type="NCBI Taxonomy" id="927665"/>
    <lineage>
        <taxon>Bacteria</taxon>
        <taxon>Pseudomonadati</taxon>
        <taxon>Bacteroidota</taxon>
        <taxon>Bacteroidia</taxon>
        <taxon>Bacteroidales</taxon>
        <taxon>Tannerellaceae</taxon>
        <taxon>Parabacteroides</taxon>
    </lineage>
</organism>
<accession>A0A0F5IR25</accession>